<dbReference type="AlphaFoldDB" id="A0A7H9APH0"/>
<sequence>MRNSLICLTLVSFLFSCNDTLSVSEYKATNNGKWNKDSIVSFSFSEMDTVSKHNVFINIRNDESYPFSNLFLIAELESPDGKTVTDTLEYEMADPSGEWLGKGKGSVKENKLWFKENIVFSSSGVYNLQISHAMRKNGNVNGIVELEGITDVGFQIEKSNQ</sequence>
<reference evidence="1 2" key="1">
    <citation type="journal article" date="2006" name="Int. J. Syst. Evol. Microbiol.">
        <title>Costertonia aggregata gen. nov., sp. nov., a mesophilic marine bacterium of the family Flavobacteriaceae, isolated from a mature biofilm.</title>
        <authorList>
            <person name="Kwon K.K."/>
            <person name="Lee Y.K."/>
            <person name="Lee H.K."/>
        </authorList>
    </citation>
    <scope>NUCLEOTIDE SEQUENCE [LARGE SCALE GENOMIC DNA]</scope>
    <source>
        <strain evidence="1 2">KCCM 42265</strain>
    </source>
</reference>
<protein>
    <submittedName>
        <fullName evidence="1">Gliding motility lipoprotein GldH</fullName>
    </submittedName>
</protein>
<evidence type="ECO:0000313" key="2">
    <source>
        <dbReference type="Proteomes" id="UP000509302"/>
    </source>
</evidence>
<keyword evidence="1" id="KW-0449">Lipoprotein</keyword>
<dbReference type="InterPro" id="IPR020018">
    <property type="entry name" value="Motility-assoc_lipoprot_GldH"/>
</dbReference>
<proteinExistence type="predicted"/>
<dbReference type="Pfam" id="PF14109">
    <property type="entry name" value="GldH_lipo"/>
    <property type="match status" value="1"/>
</dbReference>
<gene>
    <name evidence="1" type="ORF">HYG79_08150</name>
</gene>
<evidence type="ECO:0000313" key="1">
    <source>
        <dbReference type="EMBL" id="QLG45320.1"/>
    </source>
</evidence>
<dbReference type="NCBIfam" id="TIGR03511">
    <property type="entry name" value="GldH_lipo"/>
    <property type="match status" value="1"/>
</dbReference>
<accession>A0A7H9APH0</accession>
<dbReference type="EMBL" id="CP058595">
    <property type="protein sequence ID" value="QLG45320.1"/>
    <property type="molecule type" value="Genomic_DNA"/>
</dbReference>
<organism evidence="1 2">
    <name type="scientific">Costertonia aggregata</name>
    <dbReference type="NCBI Taxonomy" id="343403"/>
    <lineage>
        <taxon>Bacteria</taxon>
        <taxon>Pseudomonadati</taxon>
        <taxon>Bacteroidota</taxon>
        <taxon>Flavobacteriia</taxon>
        <taxon>Flavobacteriales</taxon>
        <taxon>Flavobacteriaceae</taxon>
        <taxon>Costertonia</taxon>
    </lineage>
</organism>
<dbReference type="PROSITE" id="PS51257">
    <property type="entry name" value="PROKAR_LIPOPROTEIN"/>
    <property type="match status" value="1"/>
</dbReference>
<dbReference type="KEGG" id="cagg:HYG79_08150"/>
<keyword evidence="2" id="KW-1185">Reference proteome</keyword>
<name>A0A7H9APH0_9FLAO</name>
<dbReference type="Proteomes" id="UP000509302">
    <property type="component" value="Chromosome"/>
</dbReference>
<dbReference type="RefSeq" id="WP_179241609.1">
    <property type="nucleotide sequence ID" value="NZ_CP058595.1"/>
</dbReference>